<dbReference type="PANTHER" id="PTHR11802">
    <property type="entry name" value="SERINE PROTEASE FAMILY S10 SERINE CARBOXYPEPTIDASE"/>
    <property type="match status" value="1"/>
</dbReference>
<comment type="catalytic activity">
    <reaction evidence="6">
        <text>a diacylglycerol + H2O = a monoacylglycerol + a fatty acid + H(+)</text>
        <dbReference type="Rhea" id="RHEA:32731"/>
        <dbReference type="ChEBI" id="CHEBI:15377"/>
        <dbReference type="ChEBI" id="CHEBI:15378"/>
        <dbReference type="ChEBI" id="CHEBI:17408"/>
        <dbReference type="ChEBI" id="CHEBI:18035"/>
        <dbReference type="ChEBI" id="CHEBI:28868"/>
    </reaction>
</comment>
<reference evidence="9" key="1">
    <citation type="submission" date="2023-03" db="EMBL/GenBank/DDBJ databases">
        <title>Mating type loci evolution in Malassezia.</title>
        <authorList>
            <person name="Coelho M.A."/>
        </authorList>
    </citation>
    <scope>NUCLEOTIDE SEQUENCE</scope>
    <source>
        <strain evidence="9">CBS 11721</strain>
    </source>
</reference>
<dbReference type="SUPFAM" id="SSF53474">
    <property type="entry name" value="alpha/beta-Hydrolases"/>
    <property type="match status" value="1"/>
</dbReference>
<keyword evidence="5" id="KW-0325">Glycoprotein</keyword>
<dbReference type="AlphaFoldDB" id="A0AAF0ETW9"/>
<accession>A0AAF0ETW9</accession>
<proteinExistence type="inferred from homology"/>
<evidence type="ECO:0000313" key="9">
    <source>
        <dbReference type="EMBL" id="WFD35049.1"/>
    </source>
</evidence>
<dbReference type="GO" id="GO:0006508">
    <property type="term" value="P:proteolysis"/>
    <property type="evidence" value="ECO:0007669"/>
    <property type="project" value="UniProtKB-KW"/>
</dbReference>
<dbReference type="EMBL" id="CP119878">
    <property type="protein sequence ID" value="WFD35049.1"/>
    <property type="molecule type" value="Genomic_DNA"/>
</dbReference>
<comment type="catalytic activity">
    <reaction evidence="7">
        <text>a monoacylglycerol + H2O = glycerol + a fatty acid + H(+)</text>
        <dbReference type="Rhea" id="RHEA:15245"/>
        <dbReference type="ChEBI" id="CHEBI:15377"/>
        <dbReference type="ChEBI" id="CHEBI:15378"/>
        <dbReference type="ChEBI" id="CHEBI:17408"/>
        <dbReference type="ChEBI" id="CHEBI:17754"/>
        <dbReference type="ChEBI" id="CHEBI:28868"/>
    </reaction>
</comment>
<gene>
    <name evidence="9" type="ORF">MCUN1_001897</name>
</gene>
<dbReference type="PANTHER" id="PTHR11802:SF479">
    <property type="entry name" value="CARBOXYPEPTIDASE"/>
    <property type="match status" value="1"/>
</dbReference>
<evidence type="ECO:0000256" key="3">
    <source>
        <dbReference type="ARBA" id="ARBA00022670"/>
    </source>
</evidence>
<keyword evidence="4 8" id="KW-0378">Hydrolase</keyword>
<feature type="signal peptide" evidence="8">
    <location>
        <begin position="1"/>
        <end position="19"/>
    </location>
</feature>
<keyword evidence="10" id="KW-1185">Reference proteome</keyword>
<organism evidence="9 10">
    <name type="scientific">Malassezia cuniculi</name>
    <dbReference type="NCBI Taxonomy" id="948313"/>
    <lineage>
        <taxon>Eukaryota</taxon>
        <taxon>Fungi</taxon>
        <taxon>Dikarya</taxon>
        <taxon>Basidiomycota</taxon>
        <taxon>Ustilaginomycotina</taxon>
        <taxon>Malasseziomycetes</taxon>
        <taxon>Malasseziales</taxon>
        <taxon>Malasseziaceae</taxon>
        <taxon>Malassezia</taxon>
    </lineage>
</organism>
<evidence type="ECO:0000256" key="6">
    <source>
        <dbReference type="ARBA" id="ARBA00047591"/>
    </source>
</evidence>
<dbReference type="InterPro" id="IPR029058">
    <property type="entry name" value="AB_hydrolase_fold"/>
</dbReference>
<dbReference type="GO" id="GO:0004185">
    <property type="term" value="F:serine-type carboxypeptidase activity"/>
    <property type="evidence" value="ECO:0007669"/>
    <property type="project" value="UniProtKB-UniRule"/>
</dbReference>
<dbReference type="Gene3D" id="3.40.50.1820">
    <property type="entry name" value="alpha/beta hydrolase"/>
    <property type="match status" value="1"/>
</dbReference>
<keyword evidence="3 8" id="KW-0645">Protease</keyword>
<feature type="chain" id="PRO_5041783693" description="Carboxypeptidase" evidence="8">
    <location>
        <begin position="20"/>
        <end position="482"/>
    </location>
</feature>
<evidence type="ECO:0000256" key="2">
    <source>
        <dbReference type="ARBA" id="ARBA00022645"/>
    </source>
</evidence>
<dbReference type="PROSITE" id="PS00131">
    <property type="entry name" value="CARBOXYPEPT_SER_SER"/>
    <property type="match status" value="1"/>
</dbReference>
<dbReference type="EC" id="3.4.16.-" evidence="8"/>
<keyword evidence="2 8" id="KW-0121">Carboxypeptidase</keyword>
<evidence type="ECO:0000313" key="10">
    <source>
        <dbReference type="Proteomes" id="UP001219933"/>
    </source>
</evidence>
<evidence type="ECO:0000256" key="8">
    <source>
        <dbReference type="RuleBase" id="RU361156"/>
    </source>
</evidence>
<evidence type="ECO:0000256" key="5">
    <source>
        <dbReference type="ARBA" id="ARBA00023180"/>
    </source>
</evidence>
<keyword evidence="8" id="KW-0732">Signal</keyword>
<dbReference type="InterPro" id="IPR018202">
    <property type="entry name" value="Ser_caboxypep_ser_AS"/>
</dbReference>
<dbReference type="PRINTS" id="PR00724">
    <property type="entry name" value="CRBOXYPTASEC"/>
</dbReference>
<dbReference type="Pfam" id="PF00450">
    <property type="entry name" value="Peptidase_S10"/>
    <property type="match status" value="1"/>
</dbReference>
<evidence type="ECO:0000256" key="1">
    <source>
        <dbReference type="ARBA" id="ARBA00009431"/>
    </source>
</evidence>
<dbReference type="Proteomes" id="UP001219933">
    <property type="component" value="Chromosome 2"/>
</dbReference>
<protein>
    <recommendedName>
        <fullName evidence="8">Carboxypeptidase</fullName>
        <ecNumber evidence="8">3.4.16.-</ecNumber>
    </recommendedName>
</protein>
<comment type="similarity">
    <text evidence="1 8">Belongs to the peptidase S10 family.</text>
</comment>
<sequence length="482" mass="53198">MKGAATLLGLCSIFSLAAAAATLSGNNIKQFEVKDLPKVDFDVGTSWAGTLPVSNKTDEDKELFFWLFPPSGDVGHDDIVIWLNGGPGCSSLTGLFQENGPFKFASDGVNTTLVANEYSWTNLSYVLWIESPVGVGFTKGKPTIQGMHGQARQLYGFMEQFFETFTELKGKRLWLTGESYAGKYIPYIAHEMYKHHNTEESGINLQGIAINDPSFSSEFLGQEAPAFEFLERYHEIMNVSESTVDEVRKVAKKHGVESFVADNLKYPPNGLIQVPKSADPVNLPVWSAVNSAGEKGSKCFSIYNIKPDCSHEDDPLGMPLDSQVALKKNFLNENPEFKDAIHVPRDKVWVECTVDLNDVFKNKTLGDVSPPPDRTVLPGVIEKSKRTVIQHGTWDFVLIAEGTQLAIQNMTWAGMQGFQNKPNLTLTAGEKPHGVFHEERGLTFALVAEAGHMVPQFKPQTAFALQQYLLGQVSKKDITGTQ</sequence>
<name>A0AAF0ETW9_9BASI</name>
<evidence type="ECO:0000256" key="4">
    <source>
        <dbReference type="ARBA" id="ARBA00022801"/>
    </source>
</evidence>
<evidence type="ECO:0000256" key="7">
    <source>
        <dbReference type="ARBA" id="ARBA00048461"/>
    </source>
</evidence>
<dbReference type="InterPro" id="IPR001563">
    <property type="entry name" value="Peptidase_S10"/>
</dbReference>